<dbReference type="Pfam" id="PF01636">
    <property type="entry name" value="APH"/>
    <property type="match status" value="2"/>
</dbReference>
<dbReference type="EMBL" id="CAINUL010000005">
    <property type="protein sequence ID" value="CAD0109645.1"/>
    <property type="molecule type" value="Genomic_DNA"/>
</dbReference>
<keyword evidence="4" id="KW-1185">Reference proteome</keyword>
<dbReference type="PANTHER" id="PTHR21310:SF56">
    <property type="entry name" value="AMINOGLYCOSIDE PHOSPHOTRANSFERASE DOMAIN-CONTAINING PROTEIN"/>
    <property type="match status" value="1"/>
</dbReference>
<feature type="compositionally biased region" description="Polar residues" evidence="1">
    <location>
        <begin position="1"/>
        <end position="16"/>
    </location>
</feature>
<protein>
    <recommendedName>
        <fullName evidence="2">Aminoglycoside phosphotransferase domain-containing protein</fullName>
    </recommendedName>
</protein>
<comment type="caution">
    <text evidence="3">The sequence shown here is derived from an EMBL/GenBank/DDBJ whole genome shotgun (WGS) entry which is preliminary data.</text>
</comment>
<evidence type="ECO:0000313" key="4">
    <source>
        <dbReference type="Proteomes" id="UP000745764"/>
    </source>
</evidence>
<proteinExistence type="predicted"/>
<dbReference type="AlphaFoldDB" id="A0A9N8KKI5"/>
<dbReference type="Proteomes" id="UP000745764">
    <property type="component" value="Unassembled WGS sequence"/>
</dbReference>
<dbReference type="InterPro" id="IPR002575">
    <property type="entry name" value="Aminoglycoside_PTrfase"/>
</dbReference>
<feature type="region of interest" description="Disordered" evidence="1">
    <location>
        <begin position="1"/>
        <end position="32"/>
    </location>
</feature>
<organism evidence="3 4">
    <name type="scientific">Aureobasidium uvarum</name>
    <dbReference type="NCBI Taxonomy" id="2773716"/>
    <lineage>
        <taxon>Eukaryota</taxon>
        <taxon>Fungi</taxon>
        <taxon>Dikarya</taxon>
        <taxon>Ascomycota</taxon>
        <taxon>Pezizomycotina</taxon>
        <taxon>Dothideomycetes</taxon>
        <taxon>Dothideomycetidae</taxon>
        <taxon>Dothideales</taxon>
        <taxon>Saccotheciaceae</taxon>
        <taxon>Aureobasidium</taxon>
    </lineage>
</organism>
<gene>
    <name evidence="3" type="ORF">AWRI4620_LOCUS3900</name>
</gene>
<evidence type="ECO:0000313" key="3">
    <source>
        <dbReference type="EMBL" id="CAD0109645.1"/>
    </source>
</evidence>
<dbReference type="InterPro" id="IPR011009">
    <property type="entry name" value="Kinase-like_dom_sf"/>
</dbReference>
<feature type="region of interest" description="Disordered" evidence="1">
    <location>
        <begin position="601"/>
        <end position="691"/>
    </location>
</feature>
<name>A0A9N8KKI5_9PEZI</name>
<dbReference type="OrthoDB" id="10003767at2759"/>
<feature type="domain" description="Aminoglycoside phosphotransferase" evidence="2">
    <location>
        <begin position="143"/>
        <end position="381"/>
    </location>
</feature>
<evidence type="ECO:0000256" key="1">
    <source>
        <dbReference type="SAM" id="MobiDB-lite"/>
    </source>
</evidence>
<dbReference type="InterPro" id="IPR051678">
    <property type="entry name" value="AGP_Transferase"/>
</dbReference>
<sequence length="1171" mass="133575">MESSDNMTSHNAQTPLNIDDEDSDSGSDASNSTAVYEHEAFESFQHKVLALGTELRLDFQGLERLKGGCHNRIIALTMHNLSSETGSEDTTKAILRIPRFDEPVSPGNEIAEHTIAHRAGIQATEDTENPYLWFREAINDNLPPESSHLEILDGVAILKLLARSSIPVPRILAFDPTRNNALGFPYSLYTRLPGVTLGDVWKDMPTDGKINIAGELATLLAGLNTIRFPQSGRLLHDHITTNVQSPLDHSKRSEVGHDVVVGGFGRGFAGFEERDKPTVLTTSSLYDLLRTHLDDKFQYAKFMHPEESEVEFAKLQAMLQDMKDMNWFDPDDGSAEYSIINHNDYDPRNIIVELREDADGSSSWHLSGIVDWDDAHCVPPVLTRRPPLWLFDFVDDDLIPDVVWKYYDMDHDMMPLEYYKETNTDHLTLEGAKIKERFEQVMVDKIYSPRHGARAMEIYQDDTYGRGRWLRRVWRFANEGMYDNSHDRRFRQVLKEWEEFKKTGQVSHRTVFGEEDDSDATNSTIAYDHEPFETFQNKVSTLGSDLDVVFDDIEHMRGGSFNRVVPVTLRNPPETASWIDGTRAIIRIPRVWDGDLNKIPADEHGRTCKCDAHPERQVVVSDEHESESGSTSSTTEEVIKNPPTLEGPIGTEVTDSSPKNPTSDKGSSSEENDDDGASDDSDISEISDVSNISSRRSLSKEPFQWEILDETVLYNLLEDAGIPAPRILAFDVGRHNVLKFPYSIQTRLPGVTWISVMRDMPLEFQLLLAEDLADVMARLQTVHFESSGRLQCNQKLDTPLRLSLDSSTREEIKEKLEIWGFPKEVGALMDSARTSPCQPVWNSLYDLLFYSVHDLLTRELQQVTSQGPSEQLVRMYLKLKDIIQDMDHIGWFSEADKRPSQSVLYHWDLEARNIMIERTGNDPSSPWRISGIIDWDNPHALPAVLTMKSPIWLWDTSDDAELPEEVQEYYDNDFDWMPLEYYEKENPAHLNADGMKVKQRFEEAIVKKLYSKQYGVDAHAKYLDDAYGRGRWLRRIWRFASEGIFSHPSHWRRMEQLDREWMEYKRANGIEYDHIEYAKTLRVYSSSVQYNTARNESRSEPTSNIQEANAESKIDTTAETNSSQDGKLHLVIPGHSVATSPADDTAGIPEQRLPRSKTFSTFLHSLKCAPS</sequence>
<dbReference type="PANTHER" id="PTHR21310">
    <property type="entry name" value="AMINOGLYCOSIDE PHOSPHOTRANSFERASE-RELATED-RELATED"/>
    <property type="match status" value="1"/>
</dbReference>
<feature type="compositionally biased region" description="Basic and acidic residues" evidence="1">
    <location>
        <begin position="601"/>
        <end position="627"/>
    </location>
</feature>
<reference evidence="3" key="1">
    <citation type="submission" date="2020-06" db="EMBL/GenBank/DDBJ databases">
        <authorList>
            <person name="Onetto C."/>
        </authorList>
    </citation>
    <scope>NUCLEOTIDE SEQUENCE</scope>
</reference>
<feature type="domain" description="Aminoglycoside phosphotransferase" evidence="2">
    <location>
        <begin position="706"/>
        <end position="937"/>
    </location>
</feature>
<accession>A0A9N8KKI5</accession>
<dbReference type="SUPFAM" id="SSF56112">
    <property type="entry name" value="Protein kinase-like (PK-like)"/>
    <property type="match status" value="2"/>
</dbReference>
<evidence type="ECO:0000259" key="2">
    <source>
        <dbReference type="Pfam" id="PF01636"/>
    </source>
</evidence>
<feature type="compositionally biased region" description="Acidic residues" evidence="1">
    <location>
        <begin position="670"/>
        <end position="685"/>
    </location>
</feature>